<sequence>MRFPLLGGNLTMKGKNWSLEHLPRLDETTRSRFQDLGITTTQDLLLKAQTQQGKEEIARYLQQKPQQISKWVIMADLARLPSVGCEYCGLLLHAGIGSIEQLKQMHPQKLHQQVLRLQIALFKRRDYCPSVSIVQNWIQDARKINQ</sequence>
<dbReference type="STRING" id="13035.Dacsa_0575"/>
<dbReference type="PATRIC" id="fig|13035.3.peg.651"/>
<organism evidence="2 3">
    <name type="scientific">Dactylococcopsis salina (strain PCC 8305)</name>
    <name type="common">Myxobactron salinum</name>
    <dbReference type="NCBI Taxonomy" id="13035"/>
    <lineage>
        <taxon>Bacteria</taxon>
        <taxon>Bacillati</taxon>
        <taxon>Cyanobacteriota</taxon>
        <taxon>Cyanophyceae</taxon>
        <taxon>Nodosilineales</taxon>
        <taxon>Cymatolegaceae</taxon>
        <taxon>Dactylococcopsis</taxon>
    </lineage>
</organism>
<evidence type="ECO:0000259" key="1">
    <source>
        <dbReference type="Pfam" id="PF14229"/>
    </source>
</evidence>
<dbReference type="EMBL" id="CP003944">
    <property type="protein sequence ID" value="AFZ49353.1"/>
    <property type="molecule type" value="Genomic_DNA"/>
</dbReference>
<proteinExistence type="predicted"/>
<gene>
    <name evidence="2" type="ORF">Dacsa_0575</name>
</gene>
<dbReference type="Pfam" id="PF14229">
    <property type="entry name" value="DUF4332"/>
    <property type="match status" value="1"/>
</dbReference>
<dbReference type="AlphaFoldDB" id="K9YTB7"/>
<dbReference type="eggNOG" id="COG3743">
    <property type="taxonomic scope" value="Bacteria"/>
</dbReference>
<evidence type="ECO:0000313" key="3">
    <source>
        <dbReference type="Proteomes" id="UP000010482"/>
    </source>
</evidence>
<reference evidence="2" key="1">
    <citation type="submission" date="2012-04" db="EMBL/GenBank/DDBJ databases">
        <title>Finished genome of Dactylococcopsis salina PCC 8305.</title>
        <authorList>
            <consortium name="US DOE Joint Genome Institute"/>
            <person name="Gugger M."/>
            <person name="Coursin T."/>
            <person name="Rippka R."/>
            <person name="Tandeau De Marsac N."/>
            <person name="Huntemann M."/>
            <person name="Wei C.-L."/>
            <person name="Han J."/>
            <person name="Detter J.C."/>
            <person name="Han C."/>
            <person name="Tapia R."/>
            <person name="Daligault H."/>
            <person name="Chen A."/>
            <person name="Krypides N."/>
            <person name="Mavromatis K."/>
            <person name="Markowitz V."/>
            <person name="Szeto E."/>
            <person name="Ivanova N."/>
            <person name="Ovchinnikova G."/>
            <person name="Pagani I."/>
            <person name="Pati A."/>
            <person name="Goodwin L."/>
            <person name="Peters L."/>
            <person name="Pitluck S."/>
            <person name="Woyke T."/>
            <person name="Kerfeld C."/>
        </authorList>
    </citation>
    <scope>NUCLEOTIDE SEQUENCE [LARGE SCALE GENOMIC DNA]</scope>
    <source>
        <strain evidence="2">PCC 8305</strain>
    </source>
</reference>
<dbReference type="InterPro" id="IPR025567">
    <property type="entry name" value="DUF4332"/>
</dbReference>
<evidence type="ECO:0000313" key="2">
    <source>
        <dbReference type="EMBL" id="AFZ49353.1"/>
    </source>
</evidence>
<dbReference type="KEGG" id="dsl:Dacsa_0575"/>
<dbReference type="HOGENOM" id="CLU_117602_0_0_3"/>
<accession>K9YTB7</accession>
<dbReference type="Proteomes" id="UP000010482">
    <property type="component" value="Chromosome"/>
</dbReference>
<protein>
    <recommendedName>
        <fullName evidence="1">DUF4332 domain-containing protein</fullName>
    </recommendedName>
</protein>
<feature type="domain" description="DUF4332" evidence="1">
    <location>
        <begin position="27"/>
        <end position="143"/>
    </location>
</feature>
<keyword evidence="3" id="KW-1185">Reference proteome</keyword>
<name>K9YTB7_DACS8</name>